<dbReference type="EMBL" id="FNRL01000008">
    <property type="protein sequence ID" value="SEA48439.1"/>
    <property type="molecule type" value="Genomic_DNA"/>
</dbReference>
<reference evidence="4" key="1">
    <citation type="submission" date="2016-10" db="EMBL/GenBank/DDBJ databases">
        <authorList>
            <person name="Varghese N."/>
            <person name="Submissions S."/>
        </authorList>
    </citation>
    <scope>NUCLEOTIDE SEQUENCE [LARGE SCALE GENOMIC DNA]</scope>
    <source>
        <strain evidence="4">DSM 23920</strain>
    </source>
</reference>
<dbReference type="Proteomes" id="UP000199656">
    <property type="component" value="Unassembled WGS sequence"/>
</dbReference>
<keyword evidence="4" id="KW-1185">Reference proteome</keyword>
<dbReference type="InterPro" id="IPR008490">
    <property type="entry name" value="Transposase_InsH_N"/>
</dbReference>
<dbReference type="AlphaFoldDB" id="A0A1H4BJX0"/>
<dbReference type="NCBIfam" id="NF033551">
    <property type="entry name" value="transpos_IS1182"/>
    <property type="match status" value="1"/>
</dbReference>
<feature type="domain" description="Transposase InsH N-terminal" evidence="1">
    <location>
        <begin position="24"/>
        <end position="114"/>
    </location>
</feature>
<organism evidence="3 4">
    <name type="scientific">Chitinophaga terrae</name>
    <name type="common">ex Kim and Jung 2007</name>
    <dbReference type="NCBI Taxonomy" id="408074"/>
    <lineage>
        <taxon>Bacteria</taxon>
        <taxon>Pseudomonadati</taxon>
        <taxon>Bacteroidota</taxon>
        <taxon>Chitinophagia</taxon>
        <taxon>Chitinophagales</taxon>
        <taxon>Chitinophagaceae</taxon>
        <taxon>Chitinophaga</taxon>
    </lineage>
</organism>
<dbReference type="OrthoDB" id="1121830at2"/>
<name>A0A1H4BJX0_9BACT</name>
<dbReference type="STRING" id="408074.SAMN05660909_02116"/>
<dbReference type="PANTHER" id="PTHR33408">
    <property type="entry name" value="TRANSPOSASE"/>
    <property type="match status" value="1"/>
</dbReference>
<dbReference type="RefSeq" id="WP_089761378.1">
    <property type="nucleotide sequence ID" value="NZ_BKAT01000011.1"/>
</dbReference>
<protein>
    <submittedName>
        <fullName evidence="3">Transposase</fullName>
    </submittedName>
</protein>
<sequence length="523" mass="60776">MAKATTKQVFKQYIPTQNLLLPPDLGELIDKHHLVRIINDVVEKMDLSRIIESYQGGGTSAYHPCMMIKVLLYAYAVKIYTGRRIAKALRQDVTFMWLAAYNRPDFRTINNFRSGILKDTIEELFKEMLDFLLTQGYIRFEHYFCDGSTFEADANRHKMVWKKNAKRYQAATEQKCRELFKQIDQLNETEQLQYGNKDLEELGADKQPVTKAQISAQTNKLEKVIEATTSKRLKRKAATLKKKLCLHQNQIDKYERQQQISESRSGYSVTDEDATAMKMKNGEVLPGYNVLIGSEDQFITGYSVHQKNNDGACFKDHLHQFEQHGGHQPAAIIADSIFGTQENYELMEDKEIAAYVKFPLYHKEQSRKYVENPFRKENFIYHEADDIYICPYNKVLRFRYVKTDRSKNGYISFNRLYECENCQGCPFIKDCKGTSASNRTIKVNQALDHYKQQARNNLKSDEGNVLKRKRSIEVETCFGDIKKNQGFRRFHLRGKQKVKAEFGLIALAHNLRKIHIKNVQSAT</sequence>
<feature type="domain" description="Transposase DDE" evidence="2">
    <location>
        <begin position="389"/>
        <end position="515"/>
    </location>
</feature>
<evidence type="ECO:0000259" key="1">
    <source>
        <dbReference type="Pfam" id="PF05598"/>
    </source>
</evidence>
<dbReference type="InterPro" id="IPR025668">
    <property type="entry name" value="Tnp_DDE_dom"/>
</dbReference>
<accession>A0A1H4BJX0</accession>
<evidence type="ECO:0000259" key="2">
    <source>
        <dbReference type="Pfam" id="PF13751"/>
    </source>
</evidence>
<proteinExistence type="predicted"/>
<dbReference type="PANTHER" id="PTHR33408:SF2">
    <property type="entry name" value="TRANSPOSASE DDE DOMAIN-CONTAINING PROTEIN"/>
    <property type="match status" value="1"/>
</dbReference>
<evidence type="ECO:0000313" key="4">
    <source>
        <dbReference type="Proteomes" id="UP000199656"/>
    </source>
</evidence>
<dbReference type="Pfam" id="PF05598">
    <property type="entry name" value="DUF772"/>
    <property type="match status" value="1"/>
</dbReference>
<dbReference type="Pfam" id="PF13751">
    <property type="entry name" value="DDE_Tnp_1_6"/>
    <property type="match status" value="1"/>
</dbReference>
<dbReference type="InterPro" id="IPR047629">
    <property type="entry name" value="IS1182_transpos"/>
</dbReference>
<gene>
    <name evidence="3" type="ORF">SAMN05660909_02116</name>
</gene>
<evidence type="ECO:0000313" key="3">
    <source>
        <dbReference type="EMBL" id="SEA48439.1"/>
    </source>
</evidence>